<evidence type="ECO:0000256" key="5">
    <source>
        <dbReference type="ARBA" id="ARBA00022989"/>
    </source>
</evidence>
<keyword evidence="5" id="KW-1133">Transmembrane helix</keyword>
<dbReference type="EMBL" id="JAGGNH010000091">
    <property type="protein sequence ID" value="KAJ0960276.1"/>
    <property type="molecule type" value="Genomic_DNA"/>
</dbReference>
<dbReference type="GO" id="GO:0015086">
    <property type="term" value="F:cadmium ion transmembrane transporter activity"/>
    <property type="evidence" value="ECO:0007669"/>
    <property type="project" value="TreeGrafter"/>
</dbReference>
<keyword evidence="4" id="KW-0812">Transmembrane</keyword>
<dbReference type="PANTHER" id="PTHR11706">
    <property type="entry name" value="SOLUTE CARRIER PROTEIN FAMILY 11 MEMBER"/>
    <property type="match status" value="1"/>
</dbReference>
<evidence type="ECO:0000256" key="3">
    <source>
        <dbReference type="ARBA" id="ARBA00022448"/>
    </source>
</evidence>
<dbReference type="PANTHER" id="PTHR11706:SF77">
    <property type="entry name" value="METAL TRANSPORTER NRAMP5"/>
    <property type="match status" value="1"/>
</dbReference>
<comment type="subcellular location">
    <subcellularLocation>
        <location evidence="1">Membrane</location>
        <topology evidence="1">Multi-pass membrane protein</topology>
    </subcellularLocation>
</comment>
<comment type="similarity">
    <text evidence="2">Belongs to the NRAMP (TC 2.A.55) family.</text>
</comment>
<evidence type="ECO:0000256" key="2">
    <source>
        <dbReference type="ARBA" id="ARBA00009965"/>
    </source>
</evidence>
<evidence type="ECO:0000256" key="8">
    <source>
        <dbReference type="SAM" id="MobiDB-lite"/>
    </source>
</evidence>
<evidence type="ECO:0000256" key="1">
    <source>
        <dbReference type="ARBA" id="ARBA00004141"/>
    </source>
</evidence>
<evidence type="ECO:0000313" key="10">
    <source>
        <dbReference type="Proteomes" id="UP001085076"/>
    </source>
</evidence>
<sequence length="81" mass="8977">MGREITPGRLSNSVTAEADTDIKNKDNKVQNQSGANDQEPRWRKFLAYVGPGFLVSLAYLDPGNLETDLQAGANHRYEVIN</sequence>
<evidence type="ECO:0000256" key="4">
    <source>
        <dbReference type="ARBA" id="ARBA00022692"/>
    </source>
</evidence>
<dbReference type="OrthoDB" id="409173at2759"/>
<dbReference type="GO" id="GO:0005886">
    <property type="term" value="C:plasma membrane"/>
    <property type="evidence" value="ECO:0007669"/>
    <property type="project" value="TreeGrafter"/>
</dbReference>
<keyword evidence="7" id="KW-0472">Membrane</keyword>
<evidence type="ECO:0000256" key="6">
    <source>
        <dbReference type="ARBA" id="ARBA00023065"/>
    </source>
</evidence>
<feature type="region of interest" description="Disordered" evidence="8">
    <location>
        <begin position="1"/>
        <end position="37"/>
    </location>
</feature>
<comment type="caution">
    <text evidence="9">The sequence shown here is derived from an EMBL/GenBank/DDBJ whole genome shotgun (WGS) entry which is preliminary data.</text>
</comment>
<name>A0A9D5BT93_9LILI</name>
<dbReference type="Proteomes" id="UP001085076">
    <property type="component" value="Unassembled WGS sequence"/>
</dbReference>
<keyword evidence="10" id="KW-1185">Reference proteome</keyword>
<keyword evidence="3" id="KW-0813">Transport</keyword>
<evidence type="ECO:0000256" key="7">
    <source>
        <dbReference type="ARBA" id="ARBA00023136"/>
    </source>
</evidence>
<evidence type="ECO:0000313" key="9">
    <source>
        <dbReference type="EMBL" id="KAJ0960276.1"/>
    </source>
</evidence>
<dbReference type="AlphaFoldDB" id="A0A9D5BT93"/>
<proteinExistence type="inferred from homology"/>
<dbReference type="GO" id="GO:0034755">
    <property type="term" value="P:iron ion transmembrane transport"/>
    <property type="evidence" value="ECO:0007669"/>
    <property type="project" value="TreeGrafter"/>
</dbReference>
<protein>
    <submittedName>
        <fullName evidence="9">Uncharacterized protein</fullName>
    </submittedName>
</protein>
<dbReference type="InterPro" id="IPR001046">
    <property type="entry name" value="NRAMP_fam"/>
</dbReference>
<reference evidence="9 10" key="1">
    <citation type="journal article" date="2022" name="Hortic Res">
        <title>The genome of Dioscorea zingiberensis sheds light on the biosynthesis, origin and evolution of the medicinally important diosgenin saponins.</title>
        <authorList>
            <person name="Li Y."/>
            <person name="Tan C."/>
            <person name="Li Z."/>
            <person name="Guo J."/>
            <person name="Li S."/>
            <person name="Chen X."/>
            <person name="Wang C."/>
            <person name="Dai X."/>
            <person name="Yang H."/>
            <person name="Song W."/>
            <person name="Hou L."/>
            <person name="Xu J."/>
            <person name="Tong Z."/>
            <person name="Xu A."/>
            <person name="Yuan X."/>
            <person name="Wang W."/>
            <person name="Yang Q."/>
            <person name="Chen L."/>
            <person name="Sun Z."/>
            <person name="Wang K."/>
            <person name="Pan B."/>
            <person name="Chen J."/>
            <person name="Bao Y."/>
            <person name="Liu F."/>
            <person name="Qi X."/>
            <person name="Gang D.R."/>
            <person name="Wen J."/>
            <person name="Li J."/>
        </authorList>
    </citation>
    <scope>NUCLEOTIDE SEQUENCE [LARGE SCALE GENOMIC DNA]</scope>
    <source>
        <strain evidence="9">Dzin_1.0</strain>
    </source>
</reference>
<organism evidence="9 10">
    <name type="scientific">Dioscorea zingiberensis</name>
    <dbReference type="NCBI Taxonomy" id="325984"/>
    <lineage>
        <taxon>Eukaryota</taxon>
        <taxon>Viridiplantae</taxon>
        <taxon>Streptophyta</taxon>
        <taxon>Embryophyta</taxon>
        <taxon>Tracheophyta</taxon>
        <taxon>Spermatophyta</taxon>
        <taxon>Magnoliopsida</taxon>
        <taxon>Liliopsida</taxon>
        <taxon>Dioscoreales</taxon>
        <taxon>Dioscoreaceae</taxon>
        <taxon>Dioscorea</taxon>
    </lineage>
</organism>
<keyword evidence="6" id="KW-0406">Ion transport</keyword>
<gene>
    <name evidence="9" type="ORF">J5N97_001891</name>
</gene>
<accession>A0A9D5BT93</accession>
<dbReference type="GO" id="GO:0005384">
    <property type="term" value="F:manganese ion transmembrane transporter activity"/>
    <property type="evidence" value="ECO:0007669"/>
    <property type="project" value="TreeGrafter"/>
</dbReference>